<organism evidence="5 6">
    <name type="scientific">Hahella chejuensis (strain KCTC 2396)</name>
    <dbReference type="NCBI Taxonomy" id="349521"/>
    <lineage>
        <taxon>Bacteria</taxon>
        <taxon>Pseudomonadati</taxon>
        <taxon>Pseudomonadota</taxon>
        <taxon>Gammaproteobacteria</taxon>
        <taxon>Oceanospirillales</taxon>
        <taxon>Hahellaceae</taxon>
        <taxon>Hahella</taxon>
    </lineage>
</organism>
<dbReference type="CDD" id="cd08509">
    <property type="entry name" value="PBP2_TmCBP_oligosaccharides_like"/>
    <property type="match status" value="1"/>
</dbReference>
<dbReference type="eggNOG" id="COG0747">
    <property type="taxonomic scope" value="Bacteria"/>
</dbReference>
<dbReference type="Pfam" id="PF00496">
    <property type="entry name" value="SBP_bac_5"/>
    <property type="match status" value="1"/>
</dbReference>
<feature type="domain" description="Solute-binding protein family 5" evidence="4">
    <location>
        <begin position="84"/>
        <end position="458"/>
    </location>
</feature>
<dbReference type="Proteomes" id="UP000000238">
    <property type="component" value="Chromosome"/>
</dbReference>
<sequence length="573" mass="64829">MKATTKIKTRSLAVCLVLTASVQAAEADPNRIHGGELVLAPTQTNAHVRNFNPYNFSVGAFYAQDFIYEPLWIYNIAHPGQDFPRLALSYETADDLRSVTYHLRPGVKWSDGQPFSADDVVFTFELAKSHPAFPVGLDIQSDSNPNGLIVNMEKIDDLTVVARLSKPSALAHEHIGVMYPLPGHIWKDVQDPTTFANPEPVATGPFTEVRSFSMSQFKVCRNEKYWDAGKPYIDCLKFPQYSGNDQTMLAARAGKIDWLGDGMSDPEKTYVNGDKHNKYWFPAGANANLHLNTRKAPFNSLPFRQAFSMALNRRFILDVATFGLTTETQFPIGTGELYREWYDAQALQPYRYLMEYNPKRAKALLDENGFVDRDGDGWRDNPDGSPIEFKLAVPSGWSDWVNTMMTVSENLRDIGVNAHLSTQDESTWFAGTTQGDFDVYIMWTKPSATPHGTYSLMFITDGLAEGRRLEQNMHGMVIPEINQALDRFAQTQDRVEQKKWLTQVHKQVAEKLPVITLFANPDWYQYNDSRFQGWVTQDNPYVRPMLHLGVPERGVHVLNLSLRKEAAAQVARQ</sequence>
<dbReference type="PANTHER" id="PTHR30290">
    <property type="entry name" value="PERIPLASMIC BINDING COMPONENT OF ABC TRANSPORTER"/>
    <property type="match status" value="1"/>
</dbReference>
<accession>Q2S752</accession>
<dbReference type="Gene3D" id="3.90.76.10">
    <property type="entry name" value="Dipeptide-binding Protein, Domain 1"/>
    <property type="match status" value="1"/>
</dbReference>
<dbReference type="PIRSF" id="PIRSF002741">
    <property type="entry name" value="MppA"/>
    <property type="match status" value="1"/>
</dbReference>
<dbReference type="KEGG" id="hch:HCH_06904"/>
<comment type="similarity">
    <text evidence="1">Belongs to the bacterial solute-binding protein 5 family.</text>
</comment>
<proteinExistence type="inferred from homology"/>
<dbReference type="Gene3D" id="3.10.105.10">
    <property type="entry name" value="Dipeptide-binding Protein, Domain 3"/>
    <property type="match status" value="1"/>
</dbReference>
<dbReference type="PANTHER" id="PTHR30290:SF38">
    <property type="entry name" value="D,D-DIPEPTIDE-BINDING PERIPLASMIC PROTEIN DDPA-RELATED"/>
    <property type="match status" value="1"/>
</dbReference>
<dbReference type="Gene3D" id="3.40.190.10">
    <property type="entry name" value="Periplasmic binding protein-like II"/>
    <property type="match status" value="1"/>
</dbReference>
<keyword evidence="6" id="KW-1185">Reference proteome</keyword>
<evidence type="ECO:0000313" key="5">
    <source>
        <dbReference type="EMBL" id="ABC33522.1"/>
    </source>
</evidence>
<gene>
    <name evidence="5" type="ordered locus">HCH_06904</name>
</gene>
<feature type="chain" id="PRO_5004215126" evidence="3">
    <location>
        <begin position="25"/>
        <end position="573"/>
    </location>
</feature>
<dbReference type="InterPro" id="IPR039424">
    <property type="entry name" value="SBP_5"/>
</dbReference>
<dbReference type="HOGENOM" id="CLU_017028_8_3_6"/>
<dbReference type="AlphaFoldDB" id="Q2S752"/>
<dbReference type="GO" id="GO:0042938">
    <property type="term" value="P:dipeptide transport"/>
    <property type="evidence" value="ECO:0007669"/>
    <property type="project" value="TreeGrafter"/>
</dbReference>
<protein>
    <submittedName>
        <fullName evidence="5">ABC-type dipeptide transport system, periplasmic component</fullName>
    </submittedName>
</protein>
<evidence type="ECO:0000256" key="1">
    <source>
        <dbReference type="ARBA" id="ARBA00005695"/>
    </source>
</evidence>
<name>Q2S752_HAHCH</name>
<reference evidence="5 6" key="1">
    <citation type="journal article" date="2005" name="Nucleic Acids Res.">
        <title>Genomic blueprint of Hahella chejuensis, a marine microbe producing an algicidal agent.</title>
        <authorList>
            <person name="Jeong H."/>
            <person name="Yim J.H."/>
            <person name="Lee C."/>
            <person name="Choi S.-H."/>
            <person name="Park Y.K."/>
            <person name="Yoon S.H."/>
            <person name="Hur C.-G."/>
            <person name="Kang H.-Y."/>
            <person name="Kim D."/>
            <person name="Lee H.H."/>
            <person name="Park K.H."/>
            <person name="Park S.-H."/>
            <person name="Park H.-S."/>
            <person name="Lee H.K."/>
            <person name="Oh T.K."/>
            <person name="Kim J.F."/>
        </authorList>
    </citation>
    <scope>NUCLEOTIDE SEQUENCE [LARGE SCALE GENOMIC DNA]</scope>
    <source>
        <strain evidence="5 6">KCTC 2396</strain>
    </source>
</reference>
<dbReference type="GO" id="GO:1904680">
    <property type="term" value="F:peptide transmembrane transporter activity"/>
    <property type="evidence" value="ECO:0007669"/>
    <property type="project" value="TreeGrafter"/>
</dbReference>
<dbReference type="InterPro" id="IPR030678">
    <property type="entry name" value="Peptide/Ni-bd"/>
</dbReference>
<dbReference type="InterPro" id="IPR000914">
    <property type="entry name" value="SBP_5_dom"/>
</dbReference>
<keyword evidence="2 3" id="KW-0732">Signal</keyword>
<feature type="signal peptide" evidence="3">
    <location>
        <begin position="1"/>
        <end position="24"/>
    </location>
</feature>
<evidence type="ECO:0000313" key="6">
    <source>
        <dbReference type="Proteomes" id="UP000000238"/>
    </source>
</evidence>
<dbReference type="GO" id="GO:0043190">
    <property type="term" value="C:ATP-binding cassette (ABC) transporter complex"/>
    <property type="evidence" value="ECO:0007669"/>
    <property type="project" value="InterPro"/>
</dbReference>
<dbReference type="STRING" id="349521.HCH_06904"/>
<evidence type="ECO:0000256" key="2">
    <source>
        <dbReference type="ARBA" id="ARBA00022729"/>
    </source>
</evidence>
<evidence type="ECO:0000259" key="4">
    <source>
        <dbReference type="Pfam" id="PF00496"/>
    </source>
</evidence>
<dbReference type="GO" id="GO:0030288">
    <property type="term" value="C:outer membrane-bounded periplasmic space"/>
    <property type="evidence" value="ECO:0007669"/>
    <property type="project" value="TreeGrafter"/>
</dbReference>
<dbReference type="RefSeq" id="WP_011400572.1">
    <property type="nucleotide sequence ID" value="NC_007645.1"/>
</dbReference>
<dbReference type="SUPFAM" id="SSF53850">
    <property type="entry name" value="Periplasmic binding protein-like II"/>
    <property type="match status" value="1"/>
</dbReference>
<dbReference type="EMBL" id="CP000155">
    <property type="protein sequence ID" value="ABC33522.1"/>
    <property type="molecule type" value="Genomic_DNA"/>
</dbReference>
<evidence type="ECO:0000256" key="3">
    <source>
        <dbReference type="SAM" id="SignalP"/>
    </source>
</evidence>